<evidence type="ECO:0000259" key="11">
    <source>
        <dbReference type="PROSITE" id="PS51217"/>
    </source>
</evidence>
<gene>
    <name evidence="12" type="primary">HMI1</name>
    <name evidence="12" type="ORF">KQ657_002557</name>
</gene>
<dbReference type="GO" id="GO:0005524">
    <property type="term" value="F:ATP binding"/>
    <property type="evidence" value="ECO:0007669"/>
    <property type="project" value="UniProtKB-UniRule"/>
</dbReference>
<evidence type="ECO:0000256" key="2">
    <source>
        <dbReference type="ARBA" id="ARBA00022801"/>
    </source>
</evidence>
<feature type="domain" description="UvrD-like helicase ATP-binding" evidence="10">
    <location>
        <begin position="16"/>
        <end position="292"/>
    </location>
</feature>
<keyword evidence="2 9" id="KW-0378">Hydrolase</keyword>
<evidence type="ECO:0000256" key="5">
    <source>
        <dbReference type="ARBA" id="ARBA00023235"/>
    </source>
</evidence>
<keyword evidence="13" id="KW-1185">Reference proteome</keyword>
<feature type="binding site" evidence="9">
    <location>
        <begin position="37"/>
        <end position="44"/>
    </location>
    <ligand>
        <name>ATP</name>
        <dbReference type="ChEBI" id="CHEBI:30616"/>
    </ligand>
</feature>
<dbReference type="AlphaFoldDB" id="A0A9P8AGZ3"/>
<comment type="caution">
    <text evidence="12">The sequence shown here is derived from an EMBL/GenBank/DDBJ whole genome shotgun (WGS) entry which is preliminary data.</text>
</comment>
<dbReference type="InterPro" id="IPR000212">
    <property type="entry name" value="DNA_helicase_UvrD/REP"/>
</dbReference>
<organism evidence="12 13">
    <name type="scientific">Scheffersomyces spartinae</name>
    <dbReference type="NCBI Taxonomy" id="45513"/>
    <lineage>
        <taxon>Eukaryota</taxon>
        <taxon>Fungi</taxon>
        <taxon>Dikarya</taxon>
        <taxon>Ascomycota</taxon>
        <taxon>Saccharomycotina</taxon>
        <taxon>Pichiomycetes</taxon>
        <taxon>Debaryomycetaceae</taxon>
        <taxon>Scheffersomyces</taxon>
    </lineage>
</organism>
<dbReference type="SUPFAM" id="SSF52540">
    <property type="entry name" value="P-loop containing nucleoside triphosphate hydrolases"/>
    <property type="match status" value="1"/>
</dbReference>
<evidence type="ECO:0000256" key="3">
    <source>
        <dbReference type="ARBA" id="ARBA00022806"/>
    </source>
</evidence>
<evidence type="ECO:0000256" key="7">
    <source>
        <dbReference type="ARBA" id="ARBA00034808"/>
    </source>
</evidence>
<dbReference type="Proteomes" id="UP000790833">
    <property type="component" value="Unassembled WGS sequence"/>
</dbReference>
<dbReference type="InterPro" id="IPR014017">
    <property type="entry name" value="DNA_helicase_UvrD-like_C"/>
</dbReference>
<dbReference type="GO" id="GO:0005634">
    <property type="term" value="C:nucleus"/>
    <property type="evidence" value="ECO:0007669"/>
    <property type="project" value="TreeGrafter"/>
</dbReference>
<dbReference type="PANTHER" id="PTHR11070">
    <property type="entry name" value="UVRD / RECB / PCRA DNA HELICASE FAMILY MEMBER"/>
    <property type="match status" value="1"/>
</dbReference>
<accession>A0A9P8AGZ3</accession>
<dbReference type="InterPro" id="IPR014016">
    <property type="entry name" value="UvrD-like_ATP-bd"/>
</dbReference>
<evidence type="ECO:0000313" key="12">
    <source>
        <dbReference type="EMBL" id="KAG7191951.1"/>
    </source>
</evidence>
<protein>
    <recommendedName>
        <fullName evidence="7">DNA 3'-5' helicase</fullName>
        <ecNumber evidence="7">5.6.2.4</ecNumber>
    </recommendedName>
</protein>
<evidence type="ECO:0000256" key="9">
    <source>
        <dbReference type="PROSITE-ProRule" id="PRU00560"/>
    </source>
</evidence>
<evidence type="ECO:0000256" key="6">
    <source>
        <dbReference type="ARBA" id="ARBA00034617"/>
    </source>
</evidence>
<name>A0A9P8AGZ3_9ASCO</name>
<evidence type="ECO:0000256" key="1">
    <source>
        <dbReference type="ARBA" id="ARBA00022741"/>
    </source>
</evidence>
<dbReference type="GO" id="GO:0003677">
    <property type="term" value="F:DNA binding"/>
    <property type="evidence" value="ECO:0007669"/>
    <property type="project" value="InterPro"/>
</dbReference>
<dbReference type="PROSITE" id="PS51198">
    <property type="entry name" value="UVRD_HELICASE_ATP_BIND"/>
    <property type="match status" value="1"/>
</dbReference>
<keyword evidence="4 9" id="KW-0067">ATP-binding</keyword>
<dbReference type="Pfam" id="PF00580">
    <property type="entry name" value="UvrD-helicase"/>
    <property type="match status" value="2"/>
</dbReference>
<reference evidence="12" key="1">
    <citation type="submission" date="2021-03" db="EMBL/GenBank/DDBJ databases">
        <authorList>
            <person name="Palmer J.M."/>
        </authorList>
    </citation>
    <scope>NUCLEOTIDE SEQUENCE</scope>
    <source>
        <strain evidence="12">ARV_011</strain>
    </source>
</reference>
<dbReference type="Gene3D" id="3.40.50.300">
    <property type="entry name" value="P-loop containing nucleotide triphosphate hydrolases"/>
    <property type="match status" value="2"/>
</dbReference>
<comment type="catalytic activity">
    <reaction evidence="6">
        <text>Couples ATP hydrolysis with the unwinding of duplex DNA by translocating in the 3'-5' direction.</text>
        <dbReference type="EC" id="5.6.2.4"/>
    </reaction>
</comment>
<dbReference type="GO" id="GO:0016787">
    <property type="term" value="F:hydrolase activity"/>
    <property type="evidence" value="ECO:0007669"/>
    <property type="project" value="UniProtKB-UniRule"/>
</dbReference>
<sequence length="669" mass="75861">MATDHPSCIDAQPQPTDSQLAVIHAPMGANSAVAIHAGPGSGKTFVVVRRVIHWIESGLLEPEQVLVLSMTNKAVNLLRRRISEALGSETAAKEYGKEVFSCYTQPVVVDDISWKSFADLFLGPTSAFKGKKLRPRKLEEMINSIRMEELSLKDASEKYGVGEDVVRYMLNYLSQNGMMRYNDFISEGLRLLQASLDTGKKIERVSRYKAVVVDEFQDMLPSLLQVIYKVVQYPTANESLDKFKHLTVAGDPNQCIYEFLGADPGSLFNLSMILHPSYTITEKTITESFRLTPEILSMASFVCLKPFKQQYNEQLQITSVQRPLLAPILCPSASTNFIGEEIARLICQLGGLLRPGDFAILTRTNKGTEEVASNLKLIGFKYNVISSQQPWVTTNLHILIDILSVINQGAGSDFSLMCILLTLDGHTRPHSRLSRLIKKYNLWQESKGTVGANELEYYIKSMPEFKALYKSHDQLKLFLREVEKTRHLFQTDETPLQVLLSLYDIIECLGLKSHILEDLTFLVTKDDNEKPYEVIKENLNLFYQALSNYYYNGYLRMKSSERCSKFPNFISYFLRANTDPEVHFTEDKINISTVHSAKGLEFPIVFIVDDERQFQGSSWLQLLKSTVPGRNYSGTNLSQEARVLYVAITRARLLVYYKALEQVEHKALL</sequence>
<dbReference type="GO" id="GO:0000725">
    <property type="term" value="P:recombinational repair"/>
    <property type="evidence" value="ECO:0007669"/>
    <property type="project" value="TreeGrafter"/>
</dbReference>
<dbReference type="Pfam" id="PF13361">
    <property type="entry name" value="UvrD_C"/>
    <property type="match status" value="1"/>
</dbReference>
<dbReference type="GeneID" id="66115931"/>
<keyword evidence="5" id="KW-0413">Isomerase</keyword>
<dbReference type="OrthoDB" id="1470711at2759"/>
<dbReference type="Gene3D" id="1.10.486.10">
    <property type="entry name" value="PCRA, domain 4"/>
    <property type="match status" value="1"/>
</dbReference>
<dbReference type="PROSITE" id="PS51217">
    <property type="entry name" value="UVRD_HELICASE_CTER"/>
    <property type="match status" value="1"/>
</dbReference>
<evidence type="ECO:0000259" key="10">
    <source>
        <dbReference type="PROSITE" id="PS51198"/>
    </source>
</evidence>
<keyword evidence="1 9" id="KW-0547">Nucleotide-binding</keyword>
<dbReference type="EC" id="5.6.2.4" evidence="7"/>
<dbReference type="PANTHER" id="PTHR11070:SF46">
    <property type="entry name" value="ATP-DEPENDENT DNA HELICASE HMI1, MITOCHONDRIAL"/>
    <property type="match status" value="1"/>
</dbReference>
<evidence type="ECO:0000256" key="8">
    <source>
        <dbReference type="ARBA" id="ARBA00048988"/>
    </source>
</evidence>
<dbReference type="GO" id="GO:0043138">
    <property type="term" value="F:3'-5' DNA helicase activity"/>
    <property type="evidence" value="ECO:0007669"/>
    <property type="project" value="UniProtKB-EC"/>
</dbReference>
<keyword evidence="3 9" id="KW-0347">Helicase</keyword>
<evidence type="ECO:0000313" key="13">
    <source>
        <dbReference type="Proteomes" id="UP000790833"/>
    </source>
</evidence>
<dbReference type="InterPro" id="IPR027417">
    <property type="entry name" value="P-loop_NTPase"/>
</dbReference>
<evidence type="ECO:0000256" key="4">
    <source>
        <dbReference type="ARBA" id="ARBA00022840"/>
    </source>
</evidence>
<dbReference type="EMBL" id="JAHMUF010000021">
    <property type="protein sequence ID" value="KAG7191951.1"/>
    <property type="molecule type" value="Genomic_DNA"/>
</dbReference>
<comment type="catalytic activity">
    <reaction evidence="8">
        <text>ATP + H2O = ADP + phosphate + H(+)</text>
        <dbReference type="Rhea" id="RHEA:13065"/>
        <dbReference type="ChEBI" id="CHEBI:15377"/>
        <dbReference type="ChEBI" id="CHEBI:15378"/>
        <dbReference type="ChEBI" id="CHEBI:30616"/>
        <dbReference type="ChEBI" id="CHEBI:43474"/>
        <dbReference type="ChEBI" id="CHEBI:456216"/>
        <dbReference type="EC" id="5.6.2.4"/>
    </reaction>
</comment>
<dbReference type="RefSeq" id="XP_043047502.1">
    <property type="nucleotide sequence ID" value="XM_043193315.1"/>
</dbReference>
<feature type="domain" description="UvrD-like helicase C-terminal" evidence="11">
    <location>
        <begin position="293"/>
        <end position="599"/>
    </location>
</feature>
<proteinExistence type="predicted"/>